<dbReference type="GO" id="GO:0016567">
    <property type="term" value="P:protein ubiquitination"/>
    <property type="evidence" value="ECO:0007669"/>
    <property type="project" value="UniProtKB-UniPathway"/>
</dbReference>
<evidence type="ECO:0000256" key="4">
    <source>
        <dbReference type="PROSITE-ProRule" id="PRU00175"/>
    </source>
</evidence>
<evidence type="ECO:0000256" key="3">
    <source>
        <dbReference type="ARBA" id="ARBA00022833"/>
    </source>
</evidence>
<feature type="signal peptide" evidence="8">
    <location>
        <begin position="1"/>
        <end position="19"/>
    </location>
</feature>
<feature type="compositionally biased region" description="Polar residues" evidence="6">
    <location>
        <begin position="1107"/>
        <end position="1120"/>
    </location>
</feature>
<dbReference type="PROSITE" id="PS50089">
    <property type="entry name" value="ZF_RING_2"/>
    <property type="match status" value="1"/>
</dbReference>
<keyword evidence="11" id="KW-1185">Reference proteome</keyword>
<dbReference type="Pfam" id="PF13639">
    <property type="entry name" value="zf-RING_2"/>
    <property type="match status" value="1"/>
</dbReference>
<dbReference type="SMART" id="SM01197">
    <property type="entry name" value="FANCL_C"/>
    <property type="match status" value="1"/>
</dbReference>
<organism evidence="10 11">
    <name type="scientific">Tetrahymena thermophila (strain SB210)</name>
    <dbReference type="NCBI Taxonomy" id="312017"/>
    <lineage>
        <taxon>Eukaryota</taxon>
        <taxon>Sar</taxon>
        <taxon>Alveolata</taxon>
        <taxon>Ciliophora</taxon>
        <taxon>Intramacronucleata</taxon>
        <taxon>Oligohymenophorea</taxon>
        <taxon>Hymenostomatida</taxon>
        <taxon>Tetrahymenina</taxon>
        <taxon>Tetrahymenidae</taxon>
        <taxon>Tetrahymena</taxon>
    </lineage>
</organism>
<dbReference type="HOGENOM" id="CLU_239489_0_0_1"/>
<evidence type="ECO:0000256" key="8">
    <source>
        <dbReference type="SAM" id="SignalP"/>
    </source>
</evidence>
<dbReference type="Proteomes" id="UP000009168">
    <property type="component" value="Unassembled WGS sequence"/>
</dbReference>
<dbReference type="PANTHER" id="PTHR45969">
    <property type="entry name" value="RING ZINC FINGER PROTEIN-RELATED"/>
    <property type="match status" value="1"/>
</dbReference>
<dbReference type="OrthoDB" id="312576at2759"/>
<feature type="chain" id="PRO_5002674032" evidence="8">
    <location>
        <begin position="20"/>
        <end position="1189"/>
    </location>
</feature>
<dbReference type="InterPro" id="IPR001841">
    <property type="entry name" value="Znf_RING"/>
</dbReference>
<feature type="region of interest" description="Disordered" evidence="6">
    <location>
        <begin position="1089"/>
        <end position="1120"/>
    </location>
</feature>
<dbReference type="InterPro" id="IPR013083">
    <property type="entry name" value="Znf_RING/FYVE/PHD"/>
</dbReference>
<protein>
    <submittedName>
        <fullName evidence="10">Zinc finger, C3HC4 type (RING finger) protein</fullName>
    </submittedName>
</protein>
<feature type="domain" description="RING-type" evidence="9">
    <location>
        <begin position="580"/>
        <end position="621"/>
    </location>
</feature>
<dbReference type="SMART" id="SM00184">
    <property type="entry name" value="RING"/>
    <property type="match status" value="1"/>
</dbReference>
<dbReference type="KEGG" id="tet:TTHERM_00219449"/>
<evidence type="ECO:0000256" key="2">
    <source>
        <dbReference type="ARBA" id="ARBA00022771"/>
    </source>
</evidence>
<keyword evidence="5" id="KW-0175">Coiled coil</keyword>
<name>A4VDB8_TETTS</name>
<dbReference type="EMBL" id="GG662621">
    <property type="protein sequence ID" value="EDK31529.2"/>
    <property type="molecule type" value="Genomic_DNA"/>
</dbReference>
<dbReference type="UniPathway" id="UPA00143"/>
<evidence type="ECO:0000313" key="10">
    <source>
        <dbReference type="EMBL" id="EDK31529.2"/>
    </source>
</evidence>
<proteinExistence type="predicted"/>
<dbReference type="GO" id="GO:0008270">
    <property type="term" value="F:zinc ion binding"/>
    <property type="evidence" value="ECO:0007669"/>
    <property type="project" value="UniProtKB-KW"/>
</dbReference>
<keyword evidence="8" id="KW-0732">Signal</keyword>
<gene>
    <name evidence="10" type="ORF">TTHERM_00219449</name>
</gene>
<keyword evidence="7" id="KW-1133">Transmembrane helix</keyword>
<keyword evidence="1" id="KW-0479">Metal-binding</keyword>
<dbReference type="InParanoid" id="A4VDB8"/>
<dbReference type="SUPFAM" id="SSF57850">
    <property type="entry name" value="RING/U-box"/>
    <property type="match status" value="1"/>
</dbReference>
<reference evidence="11" key="1">
    <citation type="journal article" date="2006" name="PLoS Biol.">
        <title>Macronuclear genome sequence of the ciliate Tetrahymena thermophila, a model eukaryote.</title>
        <authorList>
            <person name="Eisen J.A."/>
            <person name="Coyne R.S."/>
            <person name="Wu M."/>
            <person name="Wu D."/>
            <person name="Thiagarajan M."/>
            <person name="Wortman J.R."/>
            <person name="Badger J.H."/>
            <person name="Ren Q."/>
            <person name="Amedeo P."/>
            <person name="Jones K.M."/>
            <person name="Tallon L.J."/>
            <person name="Delcher A.L."/>
            <person name="Salzberg S.L."/>
            <person name="Silva J.C."/>
            <person name="Haas B.J."/>
            <person name="Majoros W.H."/>
            <person name="Farzad M."/>
            <person name="Carlton J.M."/>
            <person name="Smith R.K. Jr."/>
            <person name="Garg J."/>
            <person name="Pearlman R.E."/>
            <person name="Karrer K.M."/>
            <person name="Sun L."/>
            <person name="Manning G."/>
            <person name="Elde N.C."/>
            <person name="Turkewitz A.P."/>
            <person name="Asai D.J."/>
            <person name="Wilkes D.E."/>
            <person name="Wang Y."/>
            <person name="Cai H."/>
            <person name="Collins K."/>
            <person name="Stewart B.A."/>
            <person name="Lee S.R."/>
            <person name="Wilamowska K."/>
            <person name="Weinberg Z."/>
            <person name="Ruzzo W.L."/>
            <person name="Wloga D."/>
            <person name="Gaertig J."/>
            <person name="Frankel J."/>
            <person name="Tsao C.-C."/>
            <person name="Gorovsky M.A."/>
            <person name="Keeling P.J."/>
            <person name="Waller R.F."/>
            <person name="Patron N.J."/>
            <person name="Cherry J.M."/>
            <person name="Stover N.A."/>
            <person name="Krieger C.J."/>
            <person name="del Toro C."/>
            <person name="Ryder H.F."/>
            <person name="Williamson S.C."/>
            <person name="Barbeau R.A."/>
            <person name="Hamilton E.P."/>
            <person name="Orias E."/>
        </authorList>
    </citation>
    <scope>NUCLEOTIDE SEQUENCE [LARGE SCALE GENOMIC DNA]</scope>
    <source>
        <strain evidence="11">SB210</strain>
    </source>
</reference>
<evidence type="ECO:0000256" key="6">
    <source>
        <dbReference type="SAM" id="MobiDB-lite"/>
    </source>
</evidence>
<dbReference type="STRING" id="312017.A4VDB8"/>
<evidence type="ECO:0000256" key="5">
    <source>
        <dbReference type="SAM" id="Coils"/>
    </source>
</evidence>
<evidence type="ECO:0000256" key="1">
    <source>
        <dbReference type="ARBA" id="ARBA00022723"/>
    </source>
</evidence>
<keyword evidence="3" id="KW-0862">Zinc</keyword>
<dbReference type="InterPro" id="IPR000742">
    <property type="entry name" value="EGF"/>
</dbReference>
<evidence type="ECO:0000256" key="7">
    <source>
        <dbReference type="SAM" id="Phobius"/>
    </source>
</evidence>
<dbReference type="PROSITE" id="PS01186">
    <property type="entry name" value="EGF_2"/>
    <property type="match status" value="1"/>
</dbReference>
<evidence type="ECO:0000259" key="9">
    <source>
        <dbReference type="PROSITE" id="PS50089"/>
    </source>
</evidence>
<keyword evidence="7" id="KW-0812">Transmembrane</keyword>
<feature type="coiled-coil region" evidence="5">
    <location>
        <begin position="766"/>
        <end position="798"/>
    </location>
</feature>
<dbReference type="Gene3D" id="3.30.40.10">
    <property type="entry name" value="Zinc/RING finger domain, C3HC4 (zinc finger)"/>
    <property type="match status" value="1"/>
</dbReference>
<feature type="transmembrane region" description="Helical" evidence="7">
    <location>
        <begin position="340"/>
        <end position="364"/>
    </location>
</feature>
<dbReference type="CDD" id="cd19941">
    <property type="entry name" value="TIL"/>
    <property type="match status" value="1"/>
</dbReference>
<sequence length="1189" mass="138975">MKEIKSVFLMLVFFHFILTASEIRQLQSQDVNEIDEQTPISFQQIDQQSSFVYKVKSQKYIMVSLILKSQVIQNSSYKVEMCSTKNNSVLVKSNDSNYLLSVSADQCDTQSYQQNSLNHYLFYQPQQISVGDQIYISVIMSRALNSLVYTLQLETSDQQMCPQQCSNQGSCLTSCQCQCNPGYFKNDCSVQAPQLKLNNVWKGYIQFQQTQYLSINFNDASFKQEQLSMVQINFQKESNSKVRLLDTSPSSSNGPEYLIISYIFVNKQGNQIPSLTNSDSTQYMITNEYSLNFVSQQIQSLADKNHLVISIYSNYTSTSYISVEVVNQQNQEDDSLKTKIFIFFFSGFGVIVLLWLMLLVYRAYKRRQLERSRFQQALESIVNRRTNRVSPSKLTLSNDMVEKYMPIRIYKDILERLKHPYKNLACELLLAQQFQKQIQQEQMESQKFGKEMSLKTIQQNQHQQIDQERNDISTLQNKRTNNDVSILNENQQDQTNAFINQQNFENAYQDQNEINLFRNNSNNFENSVQFNQANVESFQDEDEIQCENQEDGGLSKDIECQQNQENQVQQQQNPIQEEQCSVCLIEFQESDQIRITICDHIFHSECLLQWLKSQENCPNCRKDLQRRKLKYWYSIQVRKQLRIMMNDRSAYSINLFLGQPKSKSTTFGEQVAESNQQQQFYRKTPMFPFNKVKQLKRFNSLQGEFYHNSQTQGNILNNGQKTETDNIQQTNQLGQNNSKSIQRPTQVEYQEVSFNGAIVRIPKPKIETNTQKVIEVENEEEEEKKEQLEEQNQDICIQQIQNEQIIEQNSKIKNDSLSIQQENKSDLNQNGSNKHIDLKQNDNQNMFECISLNNSIQIEDCQQENSQCFRKRKHLRESWFKKSEQSKQILNIEEDNSSMKTIEKDNFNQKIEEQQIAGDYKSIRKDSLNQENIKQNISDDESIINLNINQTNNQIKNHIEIKTKQIDLQNQQQQKNVNLDLSETSKNKQNDINHSIKESNKSMNENNFGQKLKQSDDQFNCELIDLENRQESPCKIDSITQKLELNEDFDPSIFRLQTEDLTKSNQIKQVNKCKEKSHTAIRNNKKIIQQDTTPSKRTKQTKQTKQLNLNSLSSKDTNPSPKLFITPQKNSFNNHQIQKYQPCSSPILLQNASSILNNKIKTQNETLVSQQEHKIFLKSQIRNSQEIKS</sequence>
<keyword evidence="2 4" id="KW-0863">Zinc-finger</keyword>
<evidence type="ECO:0000313" key="11">
    <source>
        <dbReference type="Proteomes" id="UP000009168"/>
    </source>
</evidence>
<dbReference type="GeneID" id="7839462"/>
<dbReference type="AlphaFoldDB" id="A4VDB8"/>
<accession>A4VDB8</accession>
<dbReference type="RefSeq" id="XP_001470909.2">
    <property type="nucleotide sequence ID" value="XM_001470859.2"/>
</dbReference>
<keyword evidence="7" id="KW-0472">Membrane</keyword>